<organism evidence="1 2">
    <name type="scientific">Corynebacterium atypicum</name>
    <dbReference type="NCBI Taxonomy" id="191610"/>
    <lineage>
        <taxon>Bacteria</taxon>
        <taxon>Bacillati</taxon>
        <taxon>Actinomycetota</taxon>
        <taxon>Actinomycetes</taxon>
        <taxon>Mycobacteriales</taxon>
        <taxon>Corynebacteriaceae</taxon>
        <taxon>Corynebacterium</taxon>
    </lineage>
</organism>
<proteinExistence type="predicted"/>
<evidence type="ECO:0000313" key="1">
    <source>
        <dbReference type="EMBL" id="AIG64674.1"/>
    </source>
</evidence>
<gene>
    <name evidence="1" type="ORF">CATYP_08990</name>
</gene>
<sequence>MEDMPVKALNSTARRGGVICATALAALALGACSAGQVTQTSSQVAAVDGASGDAADGSVAVRDVTVKLGENNKMGLKFIAVNQDYSRKDHTLKQVKVDGRDAQVGSHTLEFNCSLVSDTPAGLKAMPQDEGASCIDYVSTELNGSYALGGNATVTFVFDSGEIEVVSTVAQDFPEAGTFER</sequence>
<protein>
    <recommendedName>
        <fullName evidence="3">Lipoprotein LpqE</fullName>
    </recommendedName>
</protein>
<dbReference type="PROSITE" id="PS51257">
    <property type="entry name" value="PROKAR_LIPOPROTEIN"/>
    <property type="match status" value="1"/>
</dbReference>
<reference evidence="1 2" key="1">
    <citation type="submission" date="2014-07" db="EMBL/GenBank/DDBJ databases">
        <title>Complete genome sequence of Corynebacterium atypicum DSM 44849: identifiction of the mycolic acid biosynthesis genes.</title>
        <authorList>
            <person name="Tippelt A."/>
            <person name="Mollmann S."/>
            <person name="Albersmeier A."/>
            <person name="Jaenicke S."/>
            <person name="Ruckert C."/>
            <person name="Tauch A."/>
        </authorList>
    </citation>
    <scope>NUCLEOTIDE SEQUENCE [LARGE SCALE GENOMIC DNA]</scope>
    <source>
        <strain evidence="1 2">R2070</strain>
    </source>
</reference>
<keyword evidence="2" id="KW-1185">Reference proteome</keyword>
<evidence type="ECO:0000313" key="2">
    <source>
        <dbReference type="Proteomes" id="UP000028504"/>
    </source>
</evidence>
<name>A0ABN4DDY6_9CORY</name>
<evidence type="ECO:0008006" key="3">
    <source>
        <dbReference type="Google" id="ProtNLM"/>
    </source>
</evidence>
<accession>A0ABN4DDY6</accession>
<dbReference type="Proteomes" id="UP000028504">
    <property type="component" value="Chromosome"/>
</dbReference>
<dbReference type="EMBL" id="CP008944">
    <property type="protein sequence ID" value="AIG64674.1"/>
    <property type="molecule type" value="Genomic_DNA"/>
</dbReference>